<sequence length="221" mass="24236">MSTNLHIDIVSDIACPWCAIGYARLEQAMASLDGELQADVEWHAFELNPDPDSKPQPILQALSRKYGRSEAEMEAAQANMIEIATDLGLNFSKMQQRYTANTFDAHRLVKWAAEQGKATAMKQALFDAYFGHAENVGERDVLLRCVQKVGLDADAAQQVLASDAYVEEVRSDEARYQQAGVSSVPAFIINNQYLISGAQEPAYLVEALREIAQQGAEGAPA</sequence>
<dbReference type="SUPFAM" id="SSF52833">
    <property type="entry name" value="Thioredoxin-like"/>
    <property type="match status" value="1"/>
</dbReference>
<feature type="domain" description="DSBA-like thioredoxin" evidence="1">
    <location>
        <begin position="7"/>
        <end position="208"/>
    </location>
</feature>
<accession>A0A1H1QC69</accession>
<dbReference type="InterPro" id="IPR036249">
    <property type="entry name" value="Thioredoxin-like_sf"/>
</dbReference>
<evidence type="ECO:0000313" key="3">
    <source>
        <dbReference type="Proteomes" id="UP000243413"/>
    </source>
</evidence>
<organism evidence="2 3">
    <name type="scientific">Halopseudomonas sabulinigri</name>
    <dbReference type="NCBI Taxonomy" id="472181"/>
    <lineage>
        <taxon>Bacteria</taxon>
        <taxon>Pseudomonadati</taxon>
        <taxon>Pseudomonadota</taxon>
        <taxon>Gammaproteobacteria</taxon>
        <taxon>Pseudomonadales</taxon>
        <taxon>Pseudomonadaceae</taxon>
        <taxon>Halopseudomonas</taxon>
    </lineage>
</organism>
<evidence type="ECO:0000313" key="2">
    <source>
        <dbReference type="EMBL" id="SDS20479.1"/>
    </source>
</evidence>
<dbReference type="AlphaFoldDB" id="A0A1H1QC69"/>
<proteinExistence type="predicted"/>
<reference evidence="3" key="1">
    <citation type="submission" date="2016-10" db="EMBL/GenBank/DDBJ databases">
        <authorList>
            <person name="Varghese N."/>
            <person name="Submissions S."/>
        </authorList>
    </citation>
    <scope>NUCLEOTIDE SEQUENCE [LARGE SCALE GENOMIC DNA]</scope>
    <source>
        <strain evidence="3">JCM 14963</strain>
    </source>
</reference>
<dbReference type="InterPro" id="IPR001853">
    <property type="entry name" value="DSBA-like_thioredoxin_dom"/>
</dbReference>
<gene>
    <name evidence="2" type="ORF">SAMN05216271_1394</name>
</gene>
<dbReference type="GO" id="GO:0016853">
    <property type="term" value="F:isomerase activity"/>
    <property type="evidence" value="ECO:0007669"/>
    <property type="project" value="UniProtKB-KW"/>
</dbReference>
<dbReference type="PANTHER" id="PTHR13887">
    <property type="entry name" value="GLUTATHIONE S-TRANSFERASE KAPPA"/>
    <property type="match status" value="1"/>
</dbReference>
<dbReference type="STRING" id="472181.SAMN05216271_1394"/>
<dbReference type="GO" id="GO:0016491">
    <property type="term" value="F:oxidoreductase activity"/>
    <property type="evidence" value="ECO:0007669"/>
    <property type="project" value="InterPro"/>
</dbReference>
<evidence type="ECO:0000259" key="1">
    <source>
        <dbReference type="Pfam" id="PF01323"/>
    </source>
</evidence>
<dbReference type="Proteomes" id="UP000243413">
    <property type="component" value="Chromosome I"/>
</dbReference>
<dbReference type="Gene3D" id="3.40.30.10">
    <property type="entry name" value="Glutaredoxin"/>
    <property type="match status" value="1"/>
</dbReference>
<dbReference type="PANTHER" id="PTHR13887:SF41">
    <property type="entry name" value="THIOREDOXIN SUPERFAMILY PROTEIN"/>
    <property type="match status" value="1"/>
</dbReference>
<dbReference type="RefSeq" id="WP_092285123.1">
    <property type="nucleotide sequence ID" value="NZ_LT629763.1"/>
</dbReference>
<dbReference type="OrthoDB" id="9799122at2"/>
<name>A0A1H1QC69_9GAMM</name>
<dbReference type="CDD" id="cd03024">
    <property type="entry name" value="DsbA_FrnE"/>
    <property type="match status" value="1"/>
</dbReference>
<dbReference type="Pfam" id="PF01323">
    <property type="entry name" value="DSBA"/>
    <property type="match status" value="1"/>
</dbReference>
<protein>
    <submittedName>
        <fullName evidence="2">Predicted dithiol-disulfide isomerase, DsbA family</fullName>
    </submittedName>
</protein>
<dbReference type="EMBL" id="LT629763">
    <property type="protein sequence ID" value="SDS20479.1"/>
    <property type="molecule type" value="Genomic_DNA"/>
</dbReference>
<keyword evidence="2" id="KW-0413">Isomerase</keyword>